<dbReference type="OrthoDB" id="9805640at2"/>
<proteinExistence type="predicted"/>
<dbReference type="InterPro" id="IPR003140">
    <property type="entry name" value="PLipase/COase/thioEstase"/>
</dbReference>
<keyword evidence="3" id="KW-1185">Reference proteome</keyword>
<protein>
    <submittedName>
        <fullName evidence="2">Poly(3-hydroxybutyrate) depolymerase</fullName>
    </submittedName>
</protein>
<evidence type="ECO:0000313" key="3">
    <source>
        <dbReference type="Proteomes" id="UP000319255"/>
    </source>
</evidence>
<gene>
    <name evidence="2" type="ORF">FJM51_18445</name>
</gene>
<evidence type="ECO:0000313" key="2">
    <source>
        <dbReference type="EMBL" id="TPE48182.1"/>
    </source>
</evidence>
<accession>A0A501WHA6</accession>
<sequence>MLKHVLAAFLLTAPPGVAEDAVHLSHGDYRIVLPDGPARGAYVFFHGYQGSAALTLRDQRPLVEVARAHGLAFVAVDGREGRWSMPHVPAPDRDDQAFIGEVLDDLALRHGFNPGDTVLGGFSLGASLAWYAACFQGQRFAGMVTFSGVFWSPPPAPGDCVAAVPPTVHFHGIADRTFPLAGRAIDAAHRQGDTFGSIAVLRSAAGCDVAGTRPVTLAGLVCETMAPCRRGPITLCLHPGGHGTDARQLDAGLSALGF</sequence>
<dbReference type="Pfam" id="PF02230">
    <property type="entry name" value="Abhydrolase_2"/>
    <property type="match status" value="1"/>
</dbReference>
<dbReference type="AlphaFoldDB" id="A0A501WHA6"/>
<name>A0A501WHA6_9RHOB</name>
<dbReference type="EMBL" id="VFRP01000024">
    <property type="protein sequence ID" value="TPE48182.1"/>
    <property type="molecule type" value="Genomic_DNA"/>
</dbReference>
<dbReference type="RefSeq" id="WP_140455606.1">
    <property type="nucleotide sequence ID" value="NZ_VFRP01000024.1"/>
</dbReference>
<dbReference type="Gene3D" id="3.40.50.1820">
    <property type="entry name" value="alpha/beta hydrolase"/>
    <property type="match status" value="1"/>
</dbReference>
<dbReference type="InterPro" id="IPR029058">
    <property type="entry name" value="AB_hydrolase_fold"/>
</dbReference>
<feature type="domain" description="Phospholipase/carboxylesterase/thioesterase" evidence="1">
    <location>
        <begin position="108"/>
        <end position="181"/>
    </location>
</feature>
<dbReference type="GO" id="GO:0016787">
    <property type="term" value="F:hydrolase activity"/>
    <property type="evidence" value="ECO:0007669"/>
    <property type="project" value="InterPro"/>
</dbReference>
<dbReference type="SUPFAM" id="SSF53474">
    <property type="entry name" value="alpha/beta-Hydrolases"/>
    <property type="match status" value="1"/>
</dbReference>
<comment type="caution">
    <text evidence="2">The sequence shown here is derived from an EMBL/GenBank/DDBJ whole genome shotgun (WGS) entry which is preliminary data.</text>
</comment>
<evidence type="ECO:0000259" key="1">
    <source>
        <dbReference type="Pfam" id="PF02230"/>
    </source>
</evidence>
<dbReference type="Proteomes" id="UP000319255">
    <property type="component" value="Unassembled WGS sequence"/>
</dbReference>
<reference evidence="2 3" key="1">
    <citation type="submission" date="2019-06" db="EMBL/GenBank/DDBJ databases">
        <title>A novel bacterium of genus Amaricoccus, isolated from marine sediment.</title>
        <authorList>
            <person name="Huang H."/>
            <person name="Mo K."/>
            <person name="Hu Y."/>
        </authorList>
    </citation>
    <scope>NUCLEOTIDE SEQUENCE [LARGE SCALE GENOMIC DNA]</scope>
    <source>
        <strain evidence="2 3">HB172011</strain>
    </source>
</reference>
<organism evidence="2 3">
    <name type="scientific">Amaricoccus solimangrovi</name>
    <dbReference type="NCBI Taxonomy" id="2589815"/>
    <lineage>
        <taxon>Bacteria</taxon>
        <taxon>Pseudomonadati</taxon>
        <taxon>Pseudomonadota</taxon>
        <taxon>Alphaproteobacteria</taxon>
        <taxon>Rhodobacterales</taxon>
        <taxon>Paracoccaceae</taxon>
        <taxon>Amaricoccus</taxon>
    </lineage>
</organism>